<proteinExistence type="predicted"/>
<evidence type="ECO:0000313" key="2">
    <source>
        <dbReference type="EMBL" id="EFP13105.1"/>
    </source>
</evidence>
<dbReference type="InParanoid" id="E3MZS9"/>
<accession>E3MZS9</accession>
<sequence>MLLTTILVVVGFCVGGAENWKMENCPVTSKPVTEKPITEEPITEEPVTEEPAKCCEWPISAIGVNSLNLTLNDFECDEPIRIDCARASLNDGAQKVGIAGFKDRSDTSKYTILAAMEFRVQKTVICSPPNNKWYPEGTPEDKFSGFTCAFLLNNGTWQYAIYLK</sequence>
<keyword evidence="1" id="KW-0732">Signal</keyword>
<name>E3MZS9_CAERE</name>
<dbReference type="eggNOG" id="ENOG502RARV">
    <property type="taxonomic scope" value="Eukaryota"/>
</dbReference>
<protein>
    <submittedName>
        <fullName evidence="2">Uncharacterized protein</fullName>
    </submittedName>
</protein>
<dbReference type="EMBL" id="DS268502">
    <property type="protein sequence ID" value="EFP13105.1"/>
    <property type="molecule type" value="Genomic_DNA"/>
</dbReference>
<evidence type="ECO:0000313" key="3">
    <source>
        <dbReference type="Proteomes" id="UP000008281"/>
    </source>
</evidence>
<feature type="chain" id="PRO_5003177784" evidence="1">
    <location>
        <begin position="20"/>
        <end position="164"/>
    </location>
</feature>
<evidence type="ECO:0000256" key="1">
    <source>
        <dbReference type="SAM" id="SignalP"/>
    </source>
</evidence>
<dbReference type="FunCoup" id="E3MZS9">
    <property type="interactions" value="1076"/>
</dbReference>
<dbReference type="AlphaFoldDB" id="E3MZS9"/>
<dbReference type="Proteomes" id="UP000008281">
    <property type="component" value="Unassembled WGS sequence"/>
</dbReference>
<dbReference type="HOGENOM" id="CLU_137547_0_0_1"/>
<dbReference type="OMA" id="TEEPAKC"/>
<keyword evidence="3" id="KW-1185">Reference proteome</keyword>
<reference evidence="2" key="1">
    <citation type="submission" date="2007-07" db="EMBL/GenBank/DDBJ databases">
        <title>PCAP assembly of the Caenorhabditis remanei genome.</title>
        <authorList>
            <consortium name="The Caenorhabditis remanei Sequencing Consortium"/>
            <person name="Wilson R.K."/>
        </authorList>
    </citation>
    <scope>NUCLEOTIDE SEQUENCE [LARGE SCALE GENOMIC DNA]</scope>
    <source>
        <strain evidence="2">PB4641</strain>
    </source>
</reference>
<feature type="signal peptide" evidence="1">
    <location>
        <begin position="1"/>
        <end position="19"/>
    </location>
</feature>
<organism evidence="3">
    <name type="scientific">Caenorhabditis remanei</name>
    <name type="common">Caenorhabditis vulgaris</name>
    <dbReference type="NCBI Taxonomy" id="31234"/>
    <lineage>
        <taxon>Eukaryota</taxon>
        <taxon>Metazoa</taxon>
        <taxon>Ecdysozoa</taxon>
        <taxon>Nematoda</taxon>
        <taxon>Chromadorea</taxon>
        <taxon>Rhabditida</taxon>
        <taxon>Rhabditina</taxon>
        <taxon>Rhabditomorpha</taxon>
        <taxon>Rhabditoidea</taxon>
        <taxon>Rhabditidae</taxon>
        <taxon>Peloderinae</taxon>
        <taxon>Caenorhabditis</taxon>
    </lineage>
</organism>
<gene>
    <name evidence="2" type="ORF">CRE_07715</name>
</gene>